<sequence>MVQLHHGQARGIGQRARPLVKLEQPEPSQHALDLKAPIIEVARHDQRRVLGHLALDETLDLRNLADAAVVNQPQVHDDGVHALSLKIDLHMQQAALLEAMV</sequence>
<comment type="caution">
    <text evidence="1">The sequence shown here is derived from an EMBL/GenBank/DDBJ whole genome shotgun (WGS) entry which is preliminary data.</text>
</comment>
<proteinExistence type="predicted"/>
<protein>
    <submittedName>
        <fullName evidence="1">Uncharacterized protein</fullName>
    </submittedName>
</protein>
<accession>A0A645B8V8</accession>
<dbReference type="AlphaFoldDB" id="A0A645B8V8"/>
<dbReference type="EMBL" id="VSSQ01018557">
    <property type="protein sequence ID" value="MPM61852.1"/>
    <property type="molecule type" value="Genomic_DNA"/>
</dbReference>
<name>A0A645B8V8_9ZZZZ</name>
<gene>
    <name evidence="1" type="ORF">SDC9_108715</name>
</gene>
<evidence type="ECO:0000313" key="1">
    <source>
        <dbReference type="EMBL" id="MPM61852.1"/>
    </source>
</evidence>
<organism evidence="1">
    <name type="scientific">bioreactor metagenome</name>
    <dbReference type="NCBI Taxonomy" id="1076179"/>
    <lineage>
        <taxon>unclassified sequences</taxon>
        <taxon>metagenomes</taxon>
        <taxon>ecological metagenomes</taxon>
    </lineage>
</organism>
<reference evidence="1" key="1">
    <citation type="submission" date="2019-08" db="EMBL/GenBank/DDBJ databases">
        <authorList>
            <person name="Kucharzyk K."/>
            <person name="Murdoch R.W."/>
            <person name="Higgins S."/>
            <person name="Loffler F."/>
        </authorList>
    </citation>
    <scope>NUCLEOTIDE SEQUENCE</scope>
</reference>